<keyword evidence="3" id="KW-0378">Hydrolase</keyword>
<evidence type="ECO:0000256" key="1">
    <source>
        <dbReference type="ARBA" id="ARBA00010838"/>
    </source>
</evidence>
<dbReference type="Gene3D" id="3.20.20.80">
    <property type="entry name" value="Glycosidases"/>
    <property type="match status" value="1"/>
</dbReference>
<dbReference type="Proteomes" id="UP001151532">
    <property type="component" value="Chromosome 11"/>
</dbReference>
<reference evidence="3" key="1">
    <citation type="submission" date="2022-11" db="EMBL/GenBank/DDBJ databases">
        <authorList>
            <person name="Hyden B.L."/>
            <person name="Feng K."/>
            <person name="Yates T."/>
            <person name="Jawdy S."/>
            <person name="Smart L.B."/>
            <person name="Muchero W."/>
        </authorList>
    </citation>
    <scope>NUCLEOTIDE SEQUENCE</scope>
    <source>
        <tissue evidence="3">Shoot tip</tissue>
    </source>
</reference>
<gene>
    <name evidence="3" type="ORF">OIU79_020404</name>
</gene>
<comment type="similarity">
    <text evidence="1">Belongs to the glycosyl hydrolase 1 family.</text>
</comment>
<comment type="caution">
    <text evidence="3">The sequence shown here is derived from an EMBL/GenBank/DDBJ whole genome shotgun (WGS) entry which is preliminary data.</text>
</comment>
<dbReference type="GO" id="GO:0005975">
    <property type="term" value="P:carbohydrate metabolic process"/>
    <property type="evidence" value="ECO:0007669"/>
    <property type="project" value="InterPro"/>
</dbReference>
<evidence type="ECO:0000313" key="3">
    <source>
        <dbReference type="EMBL" id="KAJ6769547.1"/>
    </source>
</evidence>
<dbReference type="Pfam" id="PF00232">
    <property type="entry name" value="Glyco_hydro_1"/>
    <property type="match status" value="1"/>
</dbReference>
<dbReference type="SUPFAM" id="SSF51445">
    <property type="entry name" value="(Trans)glycosidases"/>
    <property type="match status" value="1"/>
</dbReference>
<name>A0A9Q0WLL6_SALPP</name>
<dbReference type="EMBL" id="JAPFFK010000003">
    <property type="protein sequence ID" value="KAJ6769547.1"/>
    <property type="molecule type" value="Genomic_DNA"/>
</dbReference>
<keyword evidence="2" id="KW-0732">Signal</keyword>
<protein>
    <submittedName>
        <fullName evidence="3">GLYCOSYL HYDROLASE</fullName>
    </submittedName>
</protein>
<proteinExistence type="inferred from homology"/>
<dbReference type="AlphaFoldDB" id="A0A9Q0WLL6"/>
<feature type="signal peptide" evidence="2">
    <location>
        <begin position="1"/>
        <end position="18"/>
    </location>
</feature>
<dbReference type="GO" id="GO:0004553">
    <property type="term" value="F:hydrolase activity, hydrolyzing O-glycosyl compounds"/>
    <property type="evidence" value="ECO:0007669"/>
    <property type="project" value="InterPro"/>
</dbReference>
<sequence length="104" mass="11566">MLFLIICLLASAKLGTPATDSNATTYFNRTSFPENFMFGVASSSYQYEGNVGGHRGQSLWENFTRSFPERIAGGTNALVANDFFNRYEFSTKIIVKMDSNASRV</sequence>
<feature type="chain" id="PRO_5040169151" evidence="2">
    <location>
        <begin position="19"/>
        <end position="104"/>
    </location>
</feature>
<keyword evidence="4" id="KW-1185">Reference proteome</keyword>
<organism evidence="3 4">
    <name type="scientific">Salix purpurea</name>
    <name type="common">Purple osier willow</name>
    <dbReference type="NCBI Taxonomy" id="77065"/>
    <lineage>
        <taxon>Eukaryota</taxon>
        <taxon>Viridiplantae</taxon>
        <taxon>Streptophyta</taxon>
        <taxon>Embryophyta</taxon>
        <taxon>Tracheophyta</taxon>
        <taxon>Spermatophyta</taxon>
        <taxon>Magnoliopsida</taxon>
        <taxon>eudicotyledons</taxon>
        <taxon>Gunneridae</taxon>
        <taxon>Pentapetalae</taxon>
        <taxon>rosids</taxon>
        <taxon>fabids</taxon>
        <taxon>Malpighiales</taxon>
        <taxon>Salicaceae</taxon>
        <taxon>Saliceae</taxon>
        <taxon>Salix</taxon>
    </lineage>
</organism>
<evidence type="ECO:0000256" key="2">
    <source>
        <dbReference type="SAM" id="SignalP"/>
    </source>
</evidence>
<dbReference type="InterPro" id="IPR001360">
    <property type="entry name" value="Glyco_hydro_1"/>
</dbReference>
<dbReference type="InterPro" id="IPR017853">
    <property type="entry name" value="GH"/>
</dbReference>
<dbReference type="OrthoDB" id="65569at2759"/>
<evidence type="ECO:0000313" key="4">
    <source>
        <dbReference type="Proteomes" id="UP001151532"/>
    </source>
</evidence>
<accession>A0A9Q0WLL6</accession>
<reference evidence="3" key="2">
    <citation type="journal article" date="2023" name="Int. J. Mol. Sci.">
        <title>De Novo Assembly and Annotation of 11 Diverse Shrub Willow (Salix) Genomes Reveals Novel Gene Organization in Sex-Linked Regions.</title>
        <authorList>
            <person name="Hyden B."/>
            <person name="Feng K."/>
            <person name="Yates T.B."/>
            <person name="Jawdy S."/>
            <person name="Cereghino C."/>
            <person name="Smart L.B."/>
            <person name="Muchero W."/>
        </authorList>
    </citation>
    <scope>NUCLEOTIDE SEQUENCE</scope>
    <source>
        <tissue evidence="3">Shoot tip</tissue>
    </source>
</reference>